<accession>A0ACC2FT05</accession>
<evidence type="ECO:0000313" key="2">
    <source>
        <dbReference type="Proteomes" id="UP001157502"/>
    </source>
</evidence>
<dbReference type="EMBL" id="CM055749">
    <property type="protein sequence ID" value="KAJ7994492.1"/>
    <property type="molecule type" value="Genomic_DNA"/>
</dbReference>
<comment type="caution">
    <text evidence="1">The sequence shown here is derived from an EMBL/GenBank/DDBJ whole genome shotgun (WGS) entry which is preliminary data.</text>
</comment>
<dbReference type="Proteomes" id="UP001157502">
    <property type="component" value="Chromosome 22"/>
</dbReference>
<reference evidence="1" key="1">
    <citation type="submission" date="2021-05" db="EMBL/GenBank/DDBJ databases">
        <authorList>
            <person name="Pan Q."/>
            <person name="Jouanno E."/>
            <person name="Zahm M."/>
            <person name="Klopp C."/>
            <person name="Cabau C."/>
            <person name="Louis A."/>
            <person name="Berthelot C."/>
            <person name="Parey E."/>
            <person name="Roest Crollius H."/>
            <person name="Montfort J."/>
            <person name="Robinson-Rechavi M."/>
            <person name="Bouchez O."/>
            <person name="Lampietro C."/>
            <person name="Lopez Roques C."/>
            <person name="Donnadieu C."/>
            <person name="Postlethwait J."/>
            <person name="Bobe J."/>
            <person name="Dillon D."/>
            <person name="Chandos A."/>
            <person name="von Hippel F."/>
            <person name="Guiguen Y."/>
        </authorList>
    </citation>
    <scope>NUCLEOTIDE SEQUENCE</scope>
    <source>
        <strain evidence="1">YG-Jan2019</strain>
    </source>
</reference>
<name>A0ACC2FT05_DALPE</name>
<keyword evidence="2" id="KW-1185">Reference proteome</keyword>
<gene>
    <name evidence="1" type="ORF">DPEC_G00250050</name>
</gene>
<protein>
    <submittedName>
        <fullName evidence="1">Uncharacterized protein</fullName>
    </submittedName>
</protein>
<sequence length="164" mass="18653">MDLVHKAPIHVWTGSAVKVLTRPEETAVLPCNYSYEDRQDIPQLSVQWRGPGNKLLCHYIKHKRPAPCSGAHYQGFQNCSQGYSLDYKPNKITLTITEVRTEDFGSHVCTVSKRHEFSDCSIELTMKTDLITSSPTNRWDRTVLPERHLVVLASSVLVSTWGLW</sequence>
<evidence type="ECO:0000313" key="1">
    <source>
        <dbReference type="EMBL" id="KAJ7994492.1"/>
    </source>
</evidence>
<proteinExistence type="predicted"/>
<organism evidence="1 2">
    <name type="scientific">Dallia pectoralis</name>
    <name type="common">Alaska blackfish</name>
    <dbReference type="NCBI Taxonomy" id="75939"/>
    <lineage>
        <taxon>Eukaryota</taxon>
        <taxon>Metazoa</taxon>
        <taxon>Chordata</taxon>
        <taxon>Craniata</taxon>
        <taxon>Vertebrata</taxon>
        <taxon>Euteleostomi</taxon>
        <taxon>Actinopterygii</taxon>
        <taxon>Neopterygii</taxon>
        <taxon>Teleostei</taxon>
        <taxon>Protacanthopterygii</taxon>
        <taxon>Esociformes</taxon>
        <taxon>Umbridae</taxon>
        <taxon>Dallia</taxon>
    </lineage>
</organism>